<dbReference type="EMBL" id="SUPK01000005">
    <property type="protein sequence ID" value="TJY41753.1"/>
    <property type="molecule type" value="Genomic_DNA"/>
</dbReference>
<name>A0A4U0FAD3_9BACL</name>
<organism evidence="5 6">
    <name type="scientific">Cohnella pontilimi</name>
    <dbReference type="NCBI Taxonomy" id="2564100"/>
    <lineage>
        <taxon>Bacteria</taxon>
        <taxon>Bacillati</taxon>
        <taxon>Bacillota</taxon>
        <taxon>Bacilli</taxon>
        <taxon>Bacillales</taxon>
        <taxon>Paenibacillaceae</taxon>
        <taxon>Cohnella</taxon>
    </lineage>
</organism>
<evidence type="ECO:0000313" key="6">
    <source>
        <dbReference type="Proteomes" id="UP000309673"/>
    </source>
</evidence>
<dbReference type="InterPro" id="IPR015421">
    <property type="entry name" value="PyrdxlP-dep_Trfase_major"/>
</dbReference>
<reference evidence="5 6" key="1">
    <citation type="submission" date="2019-04" db="EMBL/GenBank/DDBJ databases">
        <title>Cohnella sp. nov., isolated from soil.</title>
        <authorList>
            <person name="Kim W."/>
        </authorList>
    </citation>
    <scope>NUCLEOTIDE SEQUENCE [LARGE SCALE GENOMIC DNA]</scope>
    <source>
        <strain evidence="5 6">CAU 1483</strain>
    </source>
</reference>
<dbReference type="InterPro" id="IPR015422">
    <property type="entry name" value="PyrdxlP-dep_Trfase_small"/>
</dbReference>
<dbReference type="RefSeq" id="WP_136777888.1">
    <property type="nucleotide sequence ID" value="NZ_SUPK01000005.1"/>
</dbReference>
<comment type="caution">
    <text evidence="5">The sequence shown here is derived from an EMBL/GenBank/DDBJ whole genome shotgun (WGS) entry which is preliminary data.</text>
</comment>
<dbReference type="Gene3D" id="3.90.1150.10">
    <property type="entry name" value="Aspartate Aminotransferase, domain 1"/>
    <property type="match status" value="1"/>
</dbReference>
<dbReference type="GO" id="GO:0030170">
    <property type="term" value="F:pyridoxal phosphate binding"/>
    <property type="evidence" value="ECO:0007669"/>
    <property type="project" value="InterPro"/>
</dbReference>
<gene>
    <name evidence="5" type="ORF">E5161_11120</name>
</gene>
<feature type="domain" description="Aminotransferase class I/classII large" evidence="4">
    <location>
        <begin position="62"/>
        <end position="403"/>
    </location>
</feature>
<evidence type="ECO:0000256" key="3">
    <source>
        <dbReference type="ARBA" id="ARBA00022679"/>
    </source>
</evidence>
<protein>
    <submittedName>
        <fullName evidence="5">Aminotransferase class I/II-fold pyridoxal phosphate-dependent enzyme</fullName>
    </submittedName>
</protein>
<keyword evidence="3 5" id="KW-0808">Transferase</keyword>
<accession>A0A4U0FAD3</accession>
<dbReference type="OrthoDB" id="9807157at2"/>
<proteinExistence type="predicted"/>
<dbReference type="AlphaFoldDB" id="A0A4U0FAD3"/>
<comment type="subunit">
    <text evidence="2">Homodimer.</text>
</comment>
<sequence>MSSDFVSIGELLAHLKEVNDLEERAQSLQDFVDKDNEYGRYLENGPATLMNVVSEHTGEKRECILWNVNHYLSLNRNSNVIEKASHALRQFGTGCGTAASSCGMTSLHKEIEQKLSKSVGKESAVLFPTGFTTNLGAISCLAGNKDLIIFDRECHSSIINGIRLSKAKKWISFKHNDVADLKAKLQRFGDAFENIFVIVESAYSLSGDLAPLKEITSLKKTHKFYLYVDEAHTFGIYGDKGQGYCYELGISDQVDFIISTLSKATASVGGFFAADQKYCSLIRFSDPYLFQACLTPADAAVVLAALEEIENNPSFIRRLHDKNKYMRGLLTSKGFNLGNSKSPIIPIFIEDHHKLKLVVNELYLQGIYSTPIYYPAVKMNQGRIRLIVNYAHTKEQIDYTVQVLEDICRKHQVIGNKDSDLFVINL</sequence>
<dbReference type="GO" id="GO:0008483">
    <property type="term" value="F:transaminase activity"/>
    <property type="evidence" value="ECO:0007669"/>
    <property type="project" value="UniProtKB-KW"/>
</dbReference>
<dbReference type="Proteomes" id="UP000309673">
    <property type="component" value="Unassembled WGS sequence"/>
</dbReference>
<dbReference type="InterPro" id="IPR015424">
    <property type="entry name" value="PyrdxlP-dep_Trfase"/>
</dbReference>
<keyword evidence="5" id="KW-0032">Aminotransferase</keyword>
<dbReference type="Gene3D" id="3.40.640.10">
    <property type="entry name" value="Type I PLP-dependent aspartate aminotransferase-like (Major domain)"/>
    <property type="match status" value="1"/>
</dbReference>
<evidence type="ECO:0000313" key="5">
    <source>
        <dbReference type="EMBL" id="TJY41753.1"/>
    </source>
</evidence>
<comment type="cofactor">
    <cofactor evidence="1">
        <name>pyridoxal 5'-phosphate</name>
        <dbReference type="ChEBI" id="CHEBI:597326"/>
    </cofactor>
</comment>
<keyword evidence="6" id="KW-1185">Reference proteome</keyword>
<dbReference type="SUPFAM" id="SSF53383">
    <property type="entry name" value="PLP-dependent transferases"/>
    <property type="match status" value="1"/>
</dbReference>
<dbReference type="PANTHER" id="PTHR13693">
    <property type="entry name" value="CLASS II AMINOTRANSFERASE/8-AMINO-7-OXONONANOATE SYNTHASE"/>
    <property type="match status" value="1"/>
</dbReference>
<dbReference type="InterPro" id="IPR004839">
    <property type="entry name" value="Aminotransferase_I/II_large"/>
</dbReference>
<evidence type="ECO:0000256" key="1">
    <source>
        <dbReference type="ARBA" id="ARBA00001933"/>
    </source>
</evidence>
<dbReference type="InterPro" id="IPR050087">
    <property type="entry name" value="AON_synthase_class-II"/>
</dbReference>
<dbReference type="Pfam" id="PF00155">
    <property type="entry name" value="Aminotran_1_2"/>
    <property type="match status" value="1"/>
</dbReference>
<evidence type="ECO:0000256" key="2">
    <source>
        <dbReference type="ARBA" id="ARBA00011738"/>
    </source>
</evidence>
<evidence type="ECO:0000259" key="4">
    <source>
        <dbReference type="Pfam" id="PF00155"/>
    </source>
</evidence>
<dbReference type="PANTHER" id="PTHR13693:SF3">
    <property type="entry name" value="LD36009P"/>
    <property type="match status" value="1"/>
</dbReference>